<organism evidence="1 2">
    <name type="scientific">Candidatus Ruthenibacterium merdavium</name>
    <dbReference type="NCBI Taxonomy" id="2838752"/>
    <lineage>
        <taxon>Bacteria</taxon>
        <taxon>Bacillati</taxon>
        <taxon>Bacillota</taxon>
        <taxon>Clostridia</taxon>
        <taxon>Eubacteriales</taxon>
        <taxon>Oscillospiraceae</taxon>
        <taxon>Ruthenibacterium</taxon>
    </lineage>
</organism>
<dbReference type="AlphaFoldDB" id="A0A9D2Q769"/>
<dbReference type="Proteomes" id="UP000823918">
    <property type="component" value="Unassembled WGS sequence"/>
</dbReference>
<reference evidence="1" key="2">
    <citation type="submission" date="2021-04" db="EMBL/GenBank/DDBJ databases">
        <authorList>
            <person name="Gilroy R."/>
        </authorList>
    </citation>
    <scope>NUCLEOTIDE SEQUENCE</scope>
    <source>
        <strain evidence="1">5933</strain>
    </source>
</reference>
<name>A0A9D2Q769_9FIRM</name>
<protein>
    <submittedName>
        <fullName evidence="1">Uncharacterized protein</fullName>
    </submittedName>
</protein>
<dbReference type="EMBL" id="DWWA01000053">
    <property type="protein sequence ID" value="HJC73193.1"/>
    <property type="molecule type" value="Genomic_DNA"/>
</dbReference>
<proteinExistence type="predicted"/>
<accession>A0A9D2Q769</accession>
<gene>
    <name evidence="1" type="ORF">H9698_10450</name>
</gene>
<evidence type="ECO:0000313" key="2">
    <source>
        <dbReference type="Proteomes" id="UP000823918"/>
    </source>
</evidence>
<sequence>MQNLKNEQTLCNTALNKLEALCRENQLTYLFQSDAYPISLTLRPDTSLDGQMSLLEEDRRPPHKNTYIRYTFKGEKDPDVRFEGSMDLSSKTLATAKTLACNLHYAFLQFYWASVKHGFAPPTNMPRLSD</sequence>
<reference evidence="1" key="1">
    <citation type="journal article" date="2021" name="PeerJ">
        <title>Extensive microbial diversity within the chicken gut microbiome revealed by metagenomics and culture.</title>
        <authorList>
            <person name="Gilroy R."/>
            <person name="Ravi A."/>
            <person name="Getino M."/>
            <person name="Pursley I."/>
            <person name="Horton D.L."/>
            <person name="Alikhan N.F."/>
            <person name="Baker D."/>
            <person name="Gharbi K."/>
            <person name="Hall N."/>
            <person name="Watson M."/>
            <person name="Adriaenssens E.M."/>
            <person name="Foster-Nyarko E."/>
            <person name="Jarju S."/>
            <person name="Secka A."/>
            <person name="Antonio M."/>
            <person name="Oren A."/>
            <person name="Chaudhuri R.R."/>
            <person name="La Ragione R."/>
            <person name="Hildebrand F."/>
            <person name="Pallen M.J."/>
        </authorList>
    </citation>
    <scope>NUCLEOTIDE SEQUENCE</scope>
    <source>
        <strain evidence="1">5933</strain>
    </source>
</reference>
<evidence type="ECO:0000313" key="1">
    <source>
        <dbReference type="EMBL" id="HJC73193.1"/>
    </source>
</evidence>
<comment type="caution">
    <text evidence="1">The sequence shown here is derived from an EMBL/GenBank/DDBJ whole genome shotgun (WGS) entry which is preliminary data.</text>
</comment>